<keyword evidence="3" id="KW-1185">Reference proteome</keyword>
<proteinExistence type="predicted"/>
<gene>
    <name evidence="2" type="ORF">SCUD_LOCUS19189</name>
</gene>
<feature type="region of interest" description="Disordered" evidence="1">
    <location>
        <begin position="1"/>
        <end position="27"/>
    </location>
</feature>
<dbReference type="Proteomes" id="UP000279833">
    <property type="component" value="Unassembled WGS sequence"/>
</dbReference>
<dbReference type="AlphaFoldDB" id="A0A183KVU6"/>
<evidence type="ECO:0000313" key="2">
    <source>
        <dbReference type="EMBL" id="VDP68327.1"/>
    </source>
</evidence>
<name>A0A183KVU6_9TREM</name>
<organism evidence="4">
    <name type="scientific">Schistosoma curassoni</name>
    <dbReference type="NCBI Taxonomy" id="6186"/>
    <lineage>
        <taxon>Eukaryota</taxon>
        <taxon>Metazoa</taxon>
        <taxon>Spiralia</taxon>
        <taxon>Lophotrochozoa</taxon>
        <taxon>Platyhelminthes</taxon>
        <taxon>Trematoda</taxon>
        <taxon>Digenea</taxon>
        <taxon>Strigeidida</taxon>
        <taxon>Schistosomatoidea</taxon>
        <taxon>Schistosomatidae</taxon>
        <taxon>Schistosoma</taxon>
    </lineage>
</organism>
<dbReference type="WBParaSite" id="SCUD_0001919201-mRNA-1">
    <property type="protein sequence ID" value="SCUD_0001919201-mRNA-1"/>
    <property type="gene ID" value="SCUD_0001919201"/>
</dbReference>
<evidence type="ECO:0000256" key="1">
    <source>
        <dbReference type="SAM" id="MobiDB-lite"/>
    </source>
</evidence>
<dbReference type="EMBL" id="UZAK01042106">
    <property type="protein sequence ID" value="VDP68327.1"/>
    <property type="molecule type" value="Genomic_DNA"/>
</dbReference>
<evidence type="ECO:0000313" key="3">
    <source>
        <dbReference type="Proteomes" id="UP000279833"/>
    </source>
</evidence>
<reference evidence="4" key="1">
    <citation type="submission" date="2016-06" db="UniProtKB">
        <authorList>
            <consortium name="WormBaseParasite"/>
        </authorList>
    </citation>
    <scope>IDENTIFICATION</scope>
</reference>
<evidence type="ECO:0000313" key="4">
    <source>
        <dbReference type="WBParaSite" id="SCUD_0001919201-mRNA-1"/>
    </source>
</evidence>
<reference evidence="2 3" key="2">
    <citation type="submission" date="2018-11" db="EMBL/GenBank/DDBJ databases">
        <authorList>
            <consortium name="Pathogen Informatics"/>
        </authorList>
    </citation>
    <scope>NUCLEOTIDE SEQUENCE [LARGE SCALE GENOMIC DNA]</scope>
    <source>
        <strain evidence="2">Dakar</strain>
        <strain evidence="3">Dakar, Senegal</strain>
    </source>
</reference>
<sequence>SLNTRESFQQGIVKQNEGLRRRPTSPIAIDRKDLEDVKTFKHLDSIIDESADRQSKSSIFTTEEHLELNTTVNQQQSQNFQYKYQDSSTVCGRNPENYESHHPADTCVC</sequence>
<feature type="compositionally biased region" description="Polar residues" evidence="1">
    <location>
        <begin position="1"/>
        <end position="13"/>
    </location>
</feature>
<accession>A0A183KVU6</accession>
<protein>
    <submittedName>
        <fullName evidence="4">Coagulation factor V</fullName>
    </submittedName>
</protein>